<sequence>MKQGDYIIFYSSKEKINPHEKCQKFTGIGKLPDDKVF</sequence>
<protein>
    <submittedName>
        <fullName evidence="1">EVE domain-containing protein</fullName>
    </submittedName>
</protein>
<dbReference type="RefSeq" id="WP_249601019.1">
    <property type="nucleotide sequence ID" value="NZ_JAKHSK010000008.1"/>
</dbReference>
<keyword evidence="2" id="KW-1185">Reference proteome</keyword>
<dbReference type="InterPro" id="IPR015947">
    <property type="entry name" value="PUA-like_sf"/>
</dbReference>
<reference evidence="1" key="1">
    <citation type="submission" date="2022-01" db="EMBL/GenBank/DDBJ databases">
        <title>Genome sequencing of Zunongwangia sp. M21534 genome.</title>
        <authorList>
            <person name="Chen Y."/>
            <person name="Dong C."/>
            <person name="Shao Z."/>
        </authorList>
    </citation>
    <scope>NUCLEOTIDE SEQUENCE</scope>
    <source>
        <strain evidence="1">MCCC M21534</strain>
    </source>
</reference>
<evidence type="ECO:0000313" key="2">
    <source>
        <dbReference type="Proteomes" id="UP001139521"/>
    </source>
</evidence>
<organism evidence="1 2">
    <name type="scientific">Zunongwangia pacifica</name>
    <dbReference type="NCBI Taxonomy" id="2911062"/>
    <lineage>
        <taxon>Bacteria</taxon>
        <taxon>Pseudomonadati</taxon>
        <taxon>Bacteroidota</taxon>
        <taxon>Flavobacteriia</taxon>
        <taxon>Flavobacteriales</taxon>
        <taxon>Flavobacteriaceae</taxon>
        <taxon>Zunongwangia</taxon>
    </lineage>
</organism>
<dbReference type="AlphaFoldDB" id="A0A9X2CPF8"/>
<dbReference type="EMBL" id="JAKHSK010000008">
    <property type="protein sequence ID" value="MCL6218043.1"/>
    <property type="molecule type" value="Genomic_DNA"/>
</dbReference>
<evidence type="ECO:0000313" key="1">
    <source>
        <dbReference type="EMBL" id="MCL6218043.1"/>
    </source>
</evidence>
<comment type="caution">
    <text evidence="1">The sequence shown here is derived from an EMBL/GenBank/DDBJ whole genome shotgun (WGS) entry which is preliminary data.</text>
</comment>
<gene>
    <name evidence="1" type="ORF">L1967_07005</name>
</gene>
<accession>A0A9X2CPF8</accession>
<dbReference type="SUPFAM" id="SSF88697">
    <property type="entry name" value="PUA domain-like"/>
    <property type="match status" value="1"/>
</dbReference>
<proteinExistence type="predicted"/>
<dbReference type="Proteomes" id="UP001139521">
    <property type="component" value="Unassembled WGS sequence"/>
</dbReference>
<name>A0A9X2CPF8_9FLAO</name>
<dbReference type="Gene3D" id="3.10.590.10">
    <property type="entry name" value="ph1033 like domains"/>
    <property type="match status" value="1"/>
</dbReference>